<evidence type="ECO:0000259" key="2">
    <source>
        <dbReference type="Pfam" id="PF10135"/>
    </source>
</evidence>
<evidence type="ECO:0000313" key="3">
    <source>
        <dbReference type="EMBL" id="GGF39017.1"/>
    </source>
</evidence>
<feature type="domain" description="Flagellar protein FlgJ N-terminal" evidence="2">
    <location>
        <begin position="57"/>
        <end position="102"/>
    </location>
</feature>
<dbReference type="Pfam" id="PF10135">
    <property type="entry name" value="Rod-binding"/>
    <property type="match status" value="1"/>
</dbReference>
<comment type="caution">
    <text evidence="3">The sequence shown here is derived from an EMBL/GenBank/DDBJ whole genome shotgun (WGS) entry which is preliminary data.</text>
</comment>
<dbReference type="InterPro" id="IPR019301">
    <property type="entry name" value="Flagellar_prot_FlgJ_N"/>
</dbReference>
<proteinExistence type="predicted"/>
<organism evidence="3 4">
    <name type="scientific">Aliidongia dinghuensis</name>
    <dbReference type="NCBI Taxonomy" id="1867774"/>
    <lineage>
        <taxon>Bacteria</taxon>
        <taxon>Pseudomonadati</taxon>
        <taxon>Pseudomonadota</taxon>
        <taxon>Alphaproteobacteria</taxon>
        <taxon>Rhodospirillales</taxon>
        <taxon>Dongiaceae</taxon>
        <taxon>Aliidongia</taxon>
    </lineage>
</organism>
<gene>
    <name evidence="3" type="ORF">GCM10011611_51720</name>
</gene>
<feature type="region of interest" description="Disordered" evidence="1">
    <location>
        <begin position="1"/>
        <end position="32"/>
    </location>
</feature>
<accession>A0A8J2YZ40</accession>
<evidence type="ECO:0000313" key="4">
    <source>
        <dbReference type="Proteomes" id="UP000646365"/>
    </source>
</evidence>
<sequence length="112" mass="11594">MDMANSLALPPTLSTYGRTGAPTTGTPGSKLSGAQAAAIDKTAKDYEAGFVSAMLESMFAGIKTDKLFGGGSAEGMYRSLLNQEYGKAVAAHGSLGIADAIKREMLHLQEAH</sequence>
<dbReference type="Proteomes" id="UP000646365">
    <property type="component" value="Unassembled WGS sequence"/>
</dbReference>
<reference evidence="3" key="1">
    <citation type="journal article" date="2014" name="Int. J. Syst. Evol. Microbiol.">
        <title>Complete genome sequence of Corynebacterium casei LMG S-19264T (=DSM 44701T), isolated from a smear-ripened cheese.</title>
        <authorList>
            <consortium name="US DOE Joint Genome Institute (JGI-PGF)"/>
            <person name="Walter F."/>
            <person name="Albersmeier A."/>
            <person name="Kalinowski J."/>
            <person name="Ruckert C."/>
        </authorList>
    </citation>
    <scope>NUCLEOTIDE SEQUENCE</scope>
    <source>
        <strain evidence="3">CGMCC 1.15725</strain>
    </source>
</reference>
<protein>
    <recommendedName>
        <fullName evidence="2">Flagellar protein FlgJ N-terminal domain-containing protein</fullName>
    </recommendedName>
</protein>
<dbReference type="RefSeq" id="WP_189051062.1">
    <property type="nucleotide sequence ID" value="NZ_BMJQ01000016.1"/>
</dbReference>
<feature type="compositionally biased region" description="Low complexity" evidence="1">
    <location>
        <begin position="15"/>
        <end position="28"/>
    </location>
</feature>
<keyword evidence="4" id="KW-1185">Reference proteome</keyword>
<reference evidence="3" key="2">
    <citation type="submission" date="2020-09" db="EMBL/GenBank/DDBJ databases">
        <authorList>
            <person name="Sun Q."/>
            <person name="Zhou Y."/>
        </authorList>
    </citation>
    <scope>NUCLEOTIDE SEQUENCE</scope>
    <source>
        <strain evidence="3">CGMCC 1.15725</strain>
    </source>
</reference>
<dbReference type="EMBL" id="BMJQ01000016">
    <property type="protein sequence ID" value="GGF39017.1"/>
    <property type="molecule type" value="Genomic_DNA"/>
</dbReference>
<dbReference type="AlphaFoldDB" id="A0A8J2YZ40"/>
<evidence type="ECO:0000256" key="1">
    <source>
        <dbReference type="SAM" id="MobiDB-lite"/>
    </source>
</evidence>
<name>A0A8J2YZ40_9PROT</name>